<name>A0A0F6QX53_9CORY</name>
<dbReference type="STRING" id="161896.UL81_02410"/>
<gene>
    <name evidence="1" type="ORF">UL81_02410</name>
</gene>
<dbReference type="EMBL" id="CP011311">
    <property type="protein sequence ID" value="AKE38463.1"/>
    <property type="molecule type" value="Genomic_DNA"/>
</dbReference>
<dbReference type="KEGG" id="ccj:UL81_02410"/>
<organism evidence="1 2">
    <name type="scientific">Corynebacterium camporealensis</name>
    <dbReference type="NCBI Taxonomy" id="161896"/>
    <lineage>
        <taxon>Bacteria</taxon>
        <taxon>Bacillati</taxon>
        <taxon>Actinomycetota</taxon>
        <taxon>Actinomycetes</taxon>
        <taxon>Mycobacteriales</taxon>
        <taxon>Corynebacteriaceae</taxon>
        <taxon>Corynebacterium</taxon>
    </lineage>
</organism>
<dbReference type="CDD" id="cd00093">
    <property type="entry name" value="HTH_XRE"/>
    <property type="match status" value="1"/>
</dbReference>
<dbReference type="OrthoDB" id="4559617at2"/>
<sequence length="123" mass="13871">MYHGGLVWAGYAHTFACNLRATRKRRGISQQLLAELSGVSRNQISNLERNDNNATTMADPQLSTVYKLAMALRVPPVVLLPVMDVPETFVASVKHVAPFSQEHVDQQLFLLDEFRFKLEQSKT</sequence>
<evidence type="ECO:0000313" key="1">
    <source>
        <dbReference type="EMBL" id="AKE38463.1"/>
    </source>
</evidence>
<dbReference type="SMART" id="SM00530">
    <property type="entry name" value="HTH_XRE"/>
    <property type="match status" value="1"/>
</dbReference>
<dbReference type="SUPFAM" id="SSF47413">
    <property type="entry name" value="lambda repressor-like DNA-binding domains"/>
    <property type="match status" value="1"/>
</dbReference>
<dbReference type="Pfam" id="PF01381">
    <property type="entry name" value="HTH_3"/>
    <property type="match status" value="1"/>
</dbReference>
<dbReference type="GO" id="GO:0003677">
    <property type="term" value="F:DNA binding"/>
    <property type="evidence" value="ECO:0007669"/>
    <property type="project" value="InterPro"/>
</dbReference>
<dbReference type="Gene3D" id="1.10.260.40">
    <property type="entry name" value="lambda repressor-like DNA-binding domains"/>
    <property type="match status" value="1"/>
</dbReference>
<proteinExistence type="predicted"/>
<dbReference type="InterPro" id="IPR001387">
    <property type="entry name" value="Cro/C1-type_HTH"/>
</dbReference>
<dbReference type="RefSeq" id="WP_046453215.1">
    <property type="nucleotide sequence ID" value="NZ_CP011311.1"/>
</dbReference>
<dbReference type="Proteomes" id="UP000033566">
    <property type="component" value="Chromosome"/>
</dbReference>
<dbReference type="HOGENOM" id="CLU_121343_0_0_11"/>
<reference evidence="1 2" key="1">
    <citation type="journal article" date="2015" name="Genome Announc.">
        <title>Complete Genome Sequence of Corynebacterium camporealensis DSM 44610, Isolated from the Milk of a Manchega Sheep with Subclinical Mastitis.</title>
        <authorList>
            <person name="Ruckert C."/>
            <person name="Albersmeier A."/>
            <person name="Winkler A."/>
            <person name="Tauch A."/>
        </authorList>
    </citation>
    <scope>NUCLEOTIDE SEQUENCE [LARGE SCALE GENOMIC DNA]</scope>
    <source>
        <strain evidence="1 2">DSM 44610</strain>
    </source>
</reference>
<dbReference type="InterPro" id="IPR010982">
    <property type="entry name" value="Lambda_DNA-bd_dom_sf"/>
</dbReference>
<accession>A0A0F6QX53</accession>
<dbReference type="PROSITE" id="PS50943">
    <property type="entry name" value="HTH_CROC1"/>
    <property type="match status" value="1"/>
</dbReference>
<evidence type="ECO:0000313" key="2">
    <source>
        <dbReference type="Proteomes" id="UP000033566"/>
    </source>
</evidence>
<dbReference type="PATRIC" id="fig|161896.4.peg.473"/>
<protein>
    <submittedName>
        <fullName evidence="1">Helix-turn-helix protein</fullName>
    </submittedName>
</protein>
<keyword evidence="2" id="KW-1185">Reference proteome</keyword>
<dbReference type="AlphaFoldDB" id="A0A0F6QX53"/>